<feature type="domain" description="Transglycosylase SLT" evidence="2">
    <location>
        <begin position="108"/>
        <end position="203"/>
    </location>
</feature>
<comment type="caution">
    <text evidence="3">The sequence shown here is derived from an EMBL/GenBank/DDBJ whole genome shotgun (WGS) entry which is preliminary data.</text>
</comment>
<dbReference type="Proteomes" id="UP000266482">
    <property type="component" value="Unassembled WGS sequence"/>
</dbReference>
<dbReference type="PANTHER" id="PTHR37423:SF2">
    <property type="entry name" value="MEMBRANE-BOUND LYTIC MUREIN TRANSGLYCOSYLASE C"/>
    <property type="match status" value="1"/>
</dbReference>
<name>A0A3A1VGH7_9BACL</name>
<dbReference type="RefSeq" id="WP_119598196.1">
    <property type="nucleotide sequence ID" value="NZ_QXQA01000002.1"/>
</dbReference>
<dbReference type="Gene3D" id="1.10.530.10">
    <property type="match status" value="1"/>
</dbReference>
<dbReference type="GO" id="GO:0000270">
    <property type="term" value="P:peptidoglycan metabolic process"/>
    <property type="evidence" value="ECO:0007669"/>
    <property type="project" value="InterPro"/>
</dbReference>
<protein>
    <submittedName>
        <fullName evidence="3">Lytic transglycosylase domain-containing protein</fullName>
    </submittedName>
</protein>
<accession>A0A3A1VGH7</accession>
<dbReference type="PROSITE" id="PS00922">
    <property type="entry name" value="TRANSGLYCOSYLASE"/>
    <property type="match status" value="1"/>
</dbReference>
<dbReference type="CDD" id="cd16896">
    <property type="entry name" value="LT_Slt70-like"/>
    <property type="match status" value="1"/>
</dbReference>
<dbReference type="GO" id="GO:0016020">
    <property type="term" value="C:membrane"/>
    <property type="evidence" value="ECO:0007669"/>
    <property type="project" value="InterPro"/>
</dbReference>
<comment type="similarity">
    <text evidence="1">Belongs to the transglycosylase Slt family.</text>
</comment>
<dbReference type="AlphaFoldDB" id="A0A3A1VGH7"/>
<evidence type="ECO:0000313" key="3">
    <source>
        <dbReference type="EMBL" id="RIX59365.1"/>
    </source>
</evidence>
<dbReference type="OrthoDB" id="9815002at2"/>
<dbReference type="Pfam" id="PF01464">
    <property type="entry name" value="SLT"/>
    <property type="match status" value="1"/>
</dbReference>
<evidence type="ECO:0000256" key="1">
    <source>
        <dbReference type="ARBA" id="ARBA00007734"/>
    </source>
</evidence>
<evidence type="ECO:0000313" key="4">
    <source>
        <dbReference type="Proteomes" id="UP000266482"/>
    </source>
</evidence>
<proteinExistence type="inferred from homology"/>
<gene>
    <name evidence="3" type="ORF">D3P08_04200</name>
</gene>
<dbReference type="PANTHER" id="PTHR37423">
    <property type="entry name" value="SOLUBLE LYTIC MUREIN TRANSGLYCOSYLASE-RELATED"/>
    <property type="match status" value="1"/>
</dbReference>
<dbReference type="SUPFAM" id="SSF53955">
    <property type="entry name" value="Lysozyme-like"/>
    <property type="match status" value="1"/>
</dbReference>
<evidence type="ECO:0000259" key="2">
    <source>
        <dbReference type="Pfam" id="PF01464"/>
    </source>
</evidence>
<dbReference type="InterPro" id="IPR023346">
    <property type="entry name" value="Lysozyme-like_dom_sf"/>
</dbReference>
<dbReference type="InterPro" id="IPR000189">
    <property type="entry name" value="Transglyc_AS"/>
</dbReference>
<dbReference type="EMBL" id="QXQA01000002">
    <property type="protein sequence ID" value="RIX59365.1"/>
    <property type="molecule type" value="Genomic_DNA"/>
</dbReference>
<organism evidence="3 4">
    <name type="scientific">Paenibacillus nanensis</name>
    <dbReference type="NCBI Taxonomy" id="393251"/>
    <lineage>
        <taxon>Bacteria</taxon>
        <taxon>Bacillati</taxon>
        <taxon>Bacillota</taxon>
        <taxon>Bacilli</taxon>
        <taxon>Bacillales</taxon>
        <taxon>Paenibacillaceae</taxon>
        <taxon>Paenibacillus</taxon>
    </lineage>
</organism>
<dbReference type="InterPro" id="IPR008258">
    <property type="entry name" value="Transglycosylase_SLT_dom_1"/>
</dbReference>
<keyword evidence="4" id="KW-1185">Reference proteome</keyword>
<sequence>MSIDPRTMKALLQAQLAPSLDIGPLSKKQTNASSTGDNADLFDTILNAQLSGAGAASEQPAAAAGTPVWSNDLWAQVAQYGLTSAQASEGAANMKFDYSAGGHPFGELIQSAAAKYGVDPSLIGAVIKTESGFNPDAQSHAGAKGLMQLMDGTARGLGVSDAFDPAQNVEGGTKYLAMLLRKYGGNEAVALAAYNAGPGRIDRLGISTDEELMARLNELPTETQRYIGKVQSAKG</sequence>
<reference evidence="3 4" key="1">
    <citation type="submission" date="2018-09" db="EMBL/GenBank/DDBJ databases">
        <title>Paenibacillus aracenensis nov. sp. isolated from a cave in southern Spain.</title>
        <authorList>
            <person name="Jurado V."/>
            <person name="Gutierrez-Patricio S."/>
            <person name="Gonzalez-Pimentel J.L."/>
            <person name="Miller A.Z."/>
            <person name="Laiz L."/>
            <person name="Saiz-Jimenez C."/>
        </authorList>
    </citation>
    <scope>NUCLEOTIDE SEQUENCE [LARGE SCALE GENOMIC DNA]</scope>
    <source>
        <strain evidence="3 4">DSM 22867</strain>
    </source>
</reference>
<dbReference type="GO" id="GO:0008933">
    <property type="term" value="F:peptidoglycan lytic transglycosylase activity"/>
    <property type="evidence" value="ECO:0007669"/>
    <property type="project" value="InterPro"/>
</dbReference>